<sequence>NLNLQPNLLMVQLYRRGPRYGSDRRAPRNGSDRRAPRYGSERRGPRATDGGILQPVRWRSSVRRGPPLLSLD</sequence>
<evidence type="ECO:0000313" key="3">
    <source>
        <dbReference type="Proteomes" id="UP000694580"/>
    </source>
</evidence>
<dbReference type="AlphaFoldDB" id="A0AAY4CIL9"/>
<proteinExistence type="predicted"/>
<keyword evidence="3" id="KW-1185">Reference proteome</keyword>
<feature type="region of interest" description="Disordered" evidence="1">
    <location>
        <begin position="15"/>
        <end position="59"/>
    </location>
</feature>
<reference evidence="2" key="2">
    <citation type="submission" date="2025-09" db="UniProtKB">
        <authorList>
            <consortium name="Ensembl"/>
        </authorList>
    </citation>
    <scope>IDENTIFICATION</scope>
</reference>
<dbReference type="Ensembl" id="ENSDCDT00010040961.1">
    <property type="protein sequence ID" value="ENSDCDP00010033050.1"/>
    <property type="gene ID" value="ENSDCDG00010021082.1"/>
</dbReference>
<protein>
    <submittedName>
        <fullName evidence="2">Uncharacterized protein</fullName>
    </submittedName>
</protein>
<name>A0AAY4CIL9_9TELE</name>
<feature type="compositionally biased region" description="Basic and acidic residues" evidence="1">
    <location>
        <begin position="21"/>
        <end position="46"/>
    </location>
</feature>
<evidence type="ECO:0000256" key="1">
    <source>
        <dbReference type="SAM" id="MobiDB-lite"/>
    </source>
</evidence>
<accession>A0AAY4CIL9</accession>
<dbReference type="Proteomes" id="UP000694580">
    <property type="component" value="Unplaced"/>
</dbReference>
<evidence type="ECO:0000313" key="2">
    <source>
        <dbReference type="Ensembl" id="ENSDCDP00010033050.1"/>
    </source>
</evidence>
<organism evidence="2 3">
    <name type="scientific">Denticeps clupeoides</name>
    <name type="common">denticle herring</name>
    <dbReference type="NCBI Taxonomy" id="299321"/>
    <lineage>
        <taxon>Eukaryota</taxon>
        <taxon>Metazoa</taxon>
        <taxon>Chordata</taxon>
        <taxon>Craniata</taxon>
        <taxon>Vertebrata</taxon>
        <taxon>Euteleostomi</taxon>
        <taxon>Actinopterygii</taxon>
        <taxon>Neopterygii</taxon>
        <taxon>Teleostei</taxon>
        <taxon>Clupei</taxon>
        <taxon>Clupeiformes</taxon>
        <taxon>Denticipitoidei</taxon>
        <taxon>Denticipitidae</taxon>
        <taxon>Denticeps</taxon>
    </lineage>
</organism>
<reference evidence="2" key="1">
    <citation type="submission" date="2025-08" db="UniProtKB">
        <authorList>
            <consortium name="Ensembl"/>
        </authorList>
    </citation>
    <scope>IDENTIFICATION</scope>
</reference>